<comment type="caution">
    <text evidence="19">The sequence shown here is derived from an EMBL/GenBank/DDBJ whole genome shotgun (WGS) entry which is preliminary data.</text>
</comment>
<feature type="binding site" evidence="13">
    <location>
        <position position="213"/>
    </location>
    <ligand>
        <name>Zn(2+)</name>
        <dbReference type="ChEBI" id="CHEBI:29105"/>
    </ligand>
</feature>
<dbReference type="GeneID" id="90070878"/>
<dbReference type="InterPro" id="IPR009060">
    <property type="entry name" value="UBA-like_sf"/>
</dbReference>
<name>A0AAV5QDZ1_9ASCO</name>
<dbReference type="PROSITE" id="PS00972">
    <property type="entry name" value="USP_1"/>
    <property type="match status" value="1"/>
</dbReference>
<dbReference type="GO" id="GO:0006508">
    <property type="term" value="P:proteolysis"/>
    <property type="evidence" value="ECO:0007669"/>
    <property type="project" value="UniProtKB-KW"/>
</dbReference>
<reference evidence="19 20" key="1">
    <citation type="journal article" date="2023" name="Elife">
        <title>Identification of key yeast species and microbe-microbe interactions impacting larval growth of Drosophila in the wild.</title>
        <authorList>
            <person name="Mure A."/>
            <person name="Sugiura Y."/>
            <person name="Maeda R."/>
            <person name="Honda K."/>
            <person name="Sakurai N."/>
            <person name="Takahashi Y."/>
            <person name="Watada M."/>
            <person name="Katoh T."/>
            <person name="Gotoh A."/>
            <person name="Gotoh Y."/>
            <person name="Taniguchi I."/>
            <person name="Nakamura K."/>
            <person name="Hayashi T."/>
            <person name="Katayama T."/>
            <person name="Uemura T."/>
            <person name="Hattori Y."/>
        </authorList>
    </citation>
    <scope>NUCLEOTIDE SEQUENCE [LARGE SCALE GENOMIC DNA]</scope>
    <source>
        <strain evidence="19 20">SC-9</strain>
    </source>
</reference>
<comment type="similarity">
    <text evidence="2 11 15">Belongs to the peptidase C19 family.</text>
</comment>
<dbReference type="Pfam" id="PF17807">
    <property type="entry name" value="zf-UBP_var"/>
    <property type="match status" value="1"/>
</dbReference>
<evidence type="ECO:0000256" key="7">
    <source>
        <dbReference type="ARBA" id="ARBA00022786"/>
    </source>
</evidence>
<dbReference type="SUPFAM" id="SSF46934">
    <property type="entry name" value="UBA-like"/>
    <property type="match status" value="1"/>
</dbReference>
<dbReference type="SMART" id="SM00290">
    <property type="entry name" value="ZnF_UBP"/>
    <property type="match status" value="1"/>
</dbReference>
<dbReference type="RefSeq" id="XP_064849899.1">
    <property type="nucleotide sequence ID" value="XM_064993827.1"/>
</dbReference>
<evidence type="ECO:0000256" key="10">
    <source>
        <dbReference type="ARBA" id="ARBA00022833"/>
    </source>
</evidence>
<dbReference type="SUPFAM" id="SSF54001">
    <property type="entry name" value="Cysteine proteinases"/>
    <property type="match status" value="1"/>
</dbReference>
<gene>
    <name evidence="19" type="ORF">DASC09_002240</name>
</gene>
<evidence type="ECO:0000256" key="2">
    <source>
        <dbReference type="ARBA" id="ARBA00009085"/>
    </source>
</evidence>
<dbReference type="Pfam" id="PF00443">
    <property type="entry name" value="UCH"/>
    <property type="match status" value="1"/>
</dbReference>
<proteinExistence type="inferred from homology"/>
<evidence type="ECO:0000256" key="8">
    <source>
        <dbReference type="ARBA" id="ARBA00022801"/>
    </source>
</evidence>
<dbReference type="GO" id="GO:0004843">
    <property type="term" value="F:cysteine-type deubiquitinase activity"/>
    <property type="evidence" value="ECO:0007669"/>
    <property type="project" value="UniProtKB-UniRule"/>
</dbReference>
<dbReference type="InterPro" id="IPR050164">
    <property type="entry name" value="Peptidase_C19"/>
</dbReference>
<dbReference type="InterPro" id="IPR033864">
    <property type="entry name" value="UBA2_scUBP14-like"/>
</dbReference>
<dbReference type="InterPro" id="IPR015940">
    <property type="entry name" value="UBA"/>
</dbReference>
<dbReference type="GO" id="GO:0016579">
    <property type="term" value="P:protein deubiquitination"/>
    <property type="evidence" value="ECO:0007669"/>
    <property type="project" value="InterPro"/>
</dbReference>
<evidence type="ECO:0000259" key="18">
    <source>
        <dbReference type="PROSITE" id="PS50271"/>
    </source>
</evidence>
<feature type="active site" description="Proton acceptor" evidence="12">
    <location>
        <position position="780"/>
    </location>
</feature>
<dbReference type="FunFam" id="3.30.40.10:FF:000396">
    <property type="entry name" value="Ubiquitin carboxyl-terminal hydrolase"/>
    <property type="match status" value="1"/>
</dbReference>
<evidence type="ECO:0000256" key="1">
    <source>
        <dbReference type="ARBA" id="ARBA00000707"/>
    </source>
</evidence>
<dbReference type="GO" id="GO:0005634">
    <property type="term" value="C:nucleus"/>
    <property type="evidence" value="ECO:0007669"/>
    <property type="project" value="TreeGrafter"/>
</dbReference>
<feature type="active site" description="Nucleophile" evidence="12">
    <location>
        <position position="332"/>
    </location>
</feature>
<sequence length="834" mass="93556">MTTEVSIPSIHPPSPSANVFKDQCLFSFQTPELPGGLNVCLHCYQGFAPLIQSENSNYTFAHYSITGHSLYLNIQKFFQKDVQEEQLQKRLKLDKVQILQENEDDYYKSQYQLLEVDKDSYIPLSIVSNATGYEVLNSNISNNIKSTIAGILSATSMSLKNDIQSWEQEIKPCRHSESLAKFIPENYSLAKHCSSCDVDENLWLCLHCGNIGCGRQQFGGLKGNSHALAHYDQNNDHPVAIKLGSLSLRQQKADCYCYQCNDEVKVPKLAEHLKYFGINVDSFAEQNEKTLTELNIQQNLTWQFNMESDNGELLKPIFGENLVGLKNLGNSCYINSTLQVLCHLKGFAEIFYGKDIFNFDDGALSKPFDDLYLQMIKIFNGLVSNKYSIPNEDSTDSIKWQKGLSLPIFKQLIGKSNAEFASPNQQDAFEFLLFFLDQIESYYCKNVGKYKESSCFKSNPVNALKFVIHNKLSLIGTEKFKALNELNQYLSLNIVDEVDHVDEDGKVHYKPVDINNALESFFKSDEVLELDGKNFAKTSKLASLPDTLLVQIQRAKLVNWIPTKIDVPVVIPDETIDLSKYTITGSQIKLDAQSENLIIDEEDAPETSSSGETFQPNQDVMNSLLQMGFPEPRCVKALYNVSNSSNPEDAMNWLFAHMEDDDIDDPLVIPAGGNSSAQNPNEPTQDEIDNLVVMGFSSKLVRKALILNNKNPEAAVEWLFNNPTDDGEIQADASTTTGAPSSNDQVKSILESDGITDDAEANYFLKAVVCHKGSSIHTGHYVTFVKQMVEGTLQWVLYNDEKVVLANDGKSLHEMKKNGYLYVFVKKGGKDDIN</sequence>
<dbReference type="Gene3D" id="3.90.70.10">
    <property type="entry name" value="Cysteine proteinases"/>
    <property type="match status" value="1"/>
</dbReference>
<keyword evidence="9 11" id="KW-0788">Thiol protease</keyword>
<dbReference type="PROSITE" id="PS50235">
    <property type="entry name" value="USP_3"/>
    <property type="match status" value="1"/>
</dbReference>
<keyword evidence="10 11" id="KW-0862">Zinc</keyword>
<evidence type="ECO:0000256" key="5">
    <source>
        <dbReference type="ARBA" id="ARBA00022737"/>
    </source>
</evidence>
<dbReference type="GO" id="GO:0005829">
    <property type="term" value="C:cytosol"/>
    <property type="evidence" value="ECO:0007669"/>
    <property type="project" value="TreeGrafter"/>
</dbReference>
<dbReference type="PROSITE" id="PS50030">
    <property type="entry name" value="UBA"/>
    <property type="match status" value="2"/>
</dbReference>
<comment type="catalytic activity">
    <reaction evidence="1 11 15">
        <text>Thiol-dependent hydrolysis of ester, thioester, amide, peptide and isopeptide bonds formed by the C-terminal Gly of ubiquitin (a 76-residue protein attached to proteins as an intracellular targeting signal).</text>
        <dbReference type="EC" id="3.4.19.12"/>
    </reaction>
</comment>
<keyword evidence="5" id="KW-0677">Repeat</keyword>
<feature type="domain" description="UBA" evidence="16">
    <location>
        <begin position="682"/>
        <end position="722"/>
    </location>
</feature>
<evidence type="ECO:0000259" key="17">
    <source>
        <dbReference type="PROSITE" id="PS50235"/>
    </source>
</evidence>
<evidence type="ECO:0000259" key="16">
    <source>
        <dbReference type="PROSITE" id="PS50030"/>
    </source>
</evidence>
<keyword evidence="3 11" id="KW-0645">Protease</keyword>
<dbReference type="CDD" id="cd14385">
    <property type="entry name" value="UBA1_spUBP14_like"/>
    <property type="match status" value="1"/>
</dbReference>
<feature type="binding site" evidence="13">
    <location>
        <position position="226"/>
    </location>
    <ligand>
        <name>Zn(2+)</name>
        <dbReference type="ChEBI" id="CHEBI:29105"/>
    </ligand>
</feature>
<dbReference type="Pfam" id="PF00627">
    <property type="entry name" value="UBA"/>
    <property type="match status" value="2"/>
</dbReference>
<dbReference type="EMBL" id="BTFZ01000001">
    <property type="protein sequence ID" value="GMM32899.1"/>
    <property type="molecule type" value="Genomic_DNA"/>
</dbReference>
<evidence type="ECO:0000256" key="12">
    <source>
        <dbReference type="PIRSR" id="PIRSR016308-1"/>
    </source>
</evidence>
<dbReference type="InterPro" id="IPR028889">
    <property type="entry name" value="USP"/>
</dbReference>
<dbReference type="InterPro" id="IPR016652">
    <property type="entry name" value="Ubiquitinyl_hydrolase"/>
</dbReference>
<evidence type="ECO:0000256" key="11">
    <source>
        <dbReference type="PIRNR" id="PIRNR016308"/>
    </source>
</evidence>
<dbReference type="PIRSF" id="PIRSF016308">
    <property type="entry name" value="UBP"/>
    <property type="match status" value="1"/>
</dbReference>
<dbReference type="Gene3D" id="1.10.8.10">
    <property type="entry name" value="DNA helicase RuvA subunit, C-terminal domain"/>
    <property type="match status" value="2"/>
</dbReference>
<keyword evidence="4 11" id="KW-0479">Metal-binding</keyword>
<dbReference type="InterPro" id="IPR038765">
    <property type="entry name" value="Papain-like_cys_pep_sf"/>
</dbReference>
<dbReference type="Proteomes" id="UP001360560">
    <property type="component" value="Unassembled WGS sequence"/>
</dbReference>
<evidence type="ECO:0000256" key="6">
    <source>
        <dbReference type="ARBA" id="ARBA00022771"/>
    </source>
</evidence>
<dbReference type="CDD" id="cd14298">
    <property type="entry name" value="UBA2_scUBP14_like"/>
    <property type="match status" value="1"/>
</dbReference>
<dbReference type="Pfam" id="PF02148">
    <property type="entry name" value="zf-UBP"/>
    <property type="match status" value="1"/>
</dbReference>
<dbReference type="SMART" id="SM00165">
    <property type="entry name" value="UBA"/>
    <property type="match status" value="2"/>
</dbReference>
<keyword evidence="20" id="KW-1185">Reference proteome</keyword>
<dbReference type="InterPro" id="IPR001607">
    <property type="entry name" value="Znf_UBP"/>
</dbReference>
<keyword evidence="7 11" id="KW-0833">Ubl conjugation pathway</keyword>
<protein>
    <recommendedName>
        <fullName evidence="11 15">Ubiquitin carboxyl-terminal hydrolase</fullName>
        <ecNumber evidence="11 15">3.4.19.12</ecNumber>
    </recommendedName>
</protein>
<feature type="binding site" evidence="13">
    <location>
        <position position="196"/>
    </location>
    <ligand>
        <name>Zn(2+)</name>
        <dbReference type="ChEBI" id="CHEBI:29105"/>
    </ligand>
</feature>
<dbReference type="PROSITE" id="PS50271">
    <property type="entry name" value="ZF_UBP"/>
    <property type="match status" value="1"/>
</dbReference>
<evidence type="ECO:0000313" key="19">
    <source>
        <dbReference type="EMBL" id="GMM32899.1"/>
    </source>
</evidence>
<dbReference type="InterPro" id="IPR001394">
    <property type="entry name" value="Peptidase_C19_UCH"/>
</dbReference>
<keyword evidence="6 14" id="KW-0863">Zinc-finger</keyword>
<dbReference type="PANTHER" id="PTHR24006:SF664">
    <property type="entry name" value="UBIQUITIN CARBOXYL-TERMINAL HYDROLASE"/>
    <property type="match status" value="1"/>
</dbReference>
<dbReference type="PANTHER" id="PTHR24006">
    <property type="entry name" value="UBIQUITIN CARBOXYL-TERMINAL HYDROLASE"/>
    <property type="match status" value="1"/>
</dbReference>
<evidence type="ECO:0000256" key="4">
    <source>
        <dbReference type="ARBA" id="ARBA00022723"/>
    </source>
</evidence>
<dbReference type="EC" id="3.4.19.12" evidence="11 15"/>
<evidence type="ECO:0000256" key="13">
    <source>
        <dbReference type="PIRSR" id="PIRSR016308-3"/>
    </source>
</evidence>
<dbReference type="InterPro" id="IPR018200">
    <property type="entry name" value="USP_CS"/>
</dbReference>
<dbReference type="PROSITE" id="PS00973">
    <property type="entry name" value="USP_2"/>
    <property type="match status" value="1"/>
</dbReference>
<feature type="domain" description="USP" evidence="17">
    <location>
        <begin position="323"/>
        <end position="827"/>
    </location>
</feature>
<dbReference type="Gene3D" id="3.30.40.10">
    <property type="entry name" value="Zinc/RING finger domain, C3HC4 (zinc finger)"/>
    <property type="match status" value="2"/>
</dbReference>
<feature type="domain" description="UBP-type" evidence="18">
    <location>
        <begin position="171"/>
        <end position="280"/>
    </location>
</feature>
<dbReference type="GO" id="GO:0008270">
    <property type="term" value="F:zinc ion binding"/>
    <property type="evidence" value="ECO:0007669"/>
    <property type="project" value="UniProtKB-UniRule"/>
</dbReference>
<evidence type="ECO:0000256" key="14">
    <source>
        <dbReference type="PROSITE-ProRule" id="PRU00502"/>
    </source>
</evidence>
<dbReference type="SUPFAM" id="SSF57850">
    <property type="entry name" value="RING/U-box"/>
    <property type="match status" value="2"/>
</dbReference>
<evidence type="ECO:0000256" key="15">
    <source>
        <dbReference type="RuleBase" id="RU366025"/>
    </source>
</evidence>
<organism evidence="19 20">
    <name type="scientific">Saccharomycopsis crataegensis</name>
    <dbReference type="NCBI Taxonomy" id="43959"/>
    <lineage>
        <taxon>Eukaryota</taxon>
        <taxon>Fungi</taxon>
        <taxon>Dikarya</taxon>
        <taxon>Ascomycota</taxon>
        <taxon>Saccharomycotina</taxon>
        <taxon>Saccharomycetes</taxon>
        <taxon>Saccharomycopsidaceae</taxon>
        <taxon>Saccharomycopsis</taxon>
    </lineage>
</organism>
<dbReference type="InterPro" id="IPR013083">
    <property type="entry name" value="Znf_RING/FYVE/PHD"/>
</dbReference>
<dbReference type="AlphaFoldDB" id="A0AAV5QDZ1"/>
<dbReference type="InterPro" id="IPR041432">
    <property type="entry name" value="UBP13_Znf-UBP_var"/>
</dbReference>
<evidence type="ECO:0000256" key="9">
    <source>
        <dbReference type="ARBA" id="ARBA00022807"/>
    </source>
</evidence>
<accession>A0AAV5QDZ1</accession>
<evidence type="ECO:0000313" key="20">
    <source>
        <dbReference type="Proteomes" id="UP001360560"/>
    </source>
</evidence>
<feature type="domain" description="UBA" evidence="16">
    <location>
        <begin position="615"/>
        <end position="657"/>
    </location>
</feature>
<keyword evidence="8 11" id="KW-0378">Hydrolase</keyword>
<evidence type="ECO:0000256" key="3">
    <source>
        <dbReference type="ARBA" id="ARBA00022670"/>
    </source>
</evidence>